<keyword evidence="3" id="KW-1185">Reference proteome</keyword>
<organism evidence="2 3">
    <name type="scientific">Portunus trituberculatus</name>
    <name type="common">Swimming crab</name>
    <name type="synonym">Neptunus trituberculatus</name>
    <dbReference type="NCBI Taxonomy" id="210409"/>
    <lineage>
        <taxon>Eukaryota</taxon>
        <taxon>Metazoa</taxon>
        <taxon>Ecdysozoa</taxon>
        <taxon>Arthropoda</taxon>
        <taxon>Crustacea</taxon>
        <taxon>Multicrustacea</taxon>
        <taxon>Malacostraca</taxon>
        <taxon>Eumalacostraca</taxon>
        <taxon>Eucarida</taxon>
        <taxon>Decapoda</taxon>
        <taxon>Pleocyemata</taxon>
        <taxon>Brachyura</taxon>
        <taxon>Eubrachyura</taxon>
        <taxon>Portunoidea</taxon>
        <taxon>Portunidae</taxon>
        <taxon>Portuninae</taxon>
        <taxon>Portunus</taxon>
    </lineage>
</organism>
<dbReference type="Proteomes" id="UP000324222">
    <property type="component" value="Unassembled WGS sequence"/>
</dbReference>
<protein>
    <submittedName>
        <fullName evidence="2">Uncharacterized protein</fullName>
    </submittedName>
</protein>
<proteinExistence type="predicted"/>
<evidence type="ECO:0000313" key="2">
    <source>
        <dbReference type="EMBL" id="MPC81104.1"/>
    </source>
</evidence>
<name>A0A5B7IL04_PORTR</name>
<reference evidence="2 3" key="1">
    <citation type="submission" date="2019-05" db="EMBL/GenBank/DDBJ databases">
        <title>Another draft genome of Portunus trituberculatus and its Hox gene families provides insights of decapod evolution.</title>
        <authorList>
            <person name="Jeong J.-H."/>
            <person name="Song I."/>
            <person name="Kim S."/>
            <person name="Choi T."/>
            <person name="Kim D."/>
            <person name="Ryu S."/>
            <person name="Kim W."/>
        </authorList>
    </citation>
    <scope>NUCLEOTIDE SEQUENCE [LARGE SCALE GENOMIC DNA]</scope>
    <source>
        <tissue evidence="2">Muscle</tissue>
    </source>
</reference>
<dbReference type="AlphaFoldDB" id="A0A5B7IL04"/>
<feature type="region of interest" description="Disordered" evidence="1">
    <location>
        <begin position="1"/>
        <end position="20"/>
    </location>
</feature>
<evidence type="ECO:0000313" key="3">
    <source>
        <dbReference type="Proteomes" id="UP000324222"/>
    </source>
</evidence>
<gene>
    <name evidence="2" type="ORF">E2C01_075704</name>
</gene>
<comment type="caution">
    <text evidence="2">The sequence shown here is derived from an EMBL/GenBank/DDBJ whole genome shotgun (WGS) entry which is preliminary data.</text>
</comment>
<evidence type="ECO:0000256" key="1">
    <source>
        <dbReference type="SAM" id="MobiDB-lite"/>
    </source>
</evidence>
<sequence length="60" mass="6377">MIYFASGGDRGPQPKGARKINADGVCLRAENRESSGHWRQEGGGARRRGGEACQGAAVLY</sequence>
<dbReference type="EMBL" id="VSRR010055943">
    <property type="protein sequence ID" value="MPC81104.1"/>
    <property type="molecule type" value="Genomic_DNA"/>
</dbReference>
<accession>A0A5B7IL04</accession>